<reference evidence="1" key="2">
    <citation type="journal article" date="2020" name="Nat. Commun.">
        <title>Large-scale genome sequencing of mycorrhizal fungi provides insights into the early evolution of symbiotic traits.</title>
        <authorList>
            <person name="Miyauchi S."/>
            <person name="Kiss E."/>
            <person name="Kuo A."/>
            <person name="Drula E."/>
            <person name="Kohler A."/>
            <person name="Sanchez-Garcia M."/>
            <person name="Morin E."/>
            <person name="Andreopoulos B."/>
            <person name="Barry K.W."/>
            <person name="Bonito G."/>
            <person name="Buee M."/>
            <person name="Carver A."/>
            <person name="Chen C."/>
            <person name="Cichocki N."/>
            <person name="Clum A."/>
            <person name="Culley D."/>
            <person name="Crous P.W."/>
            <person name="Fauchery L."/>
            <person name="Girlanda M."/>
            <person name="Hayes R.D."/>
            <person name="Keri Z."/>
            <person name="LaButti K."/>
            <person name="Lipzen A."/>
            <person name="Lombard V."/>
            <person name="Magnuson J."/>
            <person name="Maillard F."/>
            <person name="Murat C."/>
            <person name="Nolan M."/>
            <person name="Ohm R.A."/>
            <person name="Pangilinan J."/>
            <person name="Pereira M.F."/>
            <person name="Perotto S."/>
            <person name="Peter M."/>
            <person name="Pfister S."/>
            <person name="Riley R."/>
            <person name="Sitrit Y."/>
            <person name="Stielow J.B."/>
            <person name="Szollosi G."/>
            <person name="Zifcakova L."/>
            <person name="Stursova M."/>
            <person name="Spatafora J.W."/>
            <person name="Tedersoo L."/>
            <person name="Vaario L.M."/>
            <person name="Yamada A."/>
            <person name="Yan M."/>
            <person name="Wang P."/>
            <person name="Xu J."/>
            <person name="Bruns T."/>
            <person name="Baldrian P."/>
            <person name="Vilgalys R."/>
            <person name="Dunand C."/>
            <person name="Henrissat B."/>
            <person name="Grigoriev I.V."/>
            <person name="Hibbett D."/>
            <person name="Nagy L.G."/>
            <person name="Martin F.M."/>
        </authorList>
    </citation>
    <scope>NUCLEOTIDE SEQUENCE</scope>
    <source>
        <strain evidence="1">P2</strain>
    </source>
</reference>
<accession>A0ACB6ZX91</accession>
<dbReference type="EMBL" id="MU117962">
    <property type="protein sequence ID" value="KAF9653918.1"/>
    <property type="molecule type" value="Genomic_DNA"/>
</dbReference>
<reference evidence="1" key="1">
    <citation type="submission" date="2019-10" db="EMBL/GenBank/DDBJ databases">
        <authorList>
            <consortium name="DOE Joint Genome Institute"/>
            <person name="Kuo A."/>
            <person name="Miyauchi S."/>
            <person name="Kiss E."/>
            <person name="Drula E."/>
            <person name="Kohler A."/>
            <person name="Sanchez-Garcia M."/>
            <person name="Andreopoulos B."/>
            <person name="Barry K.W."/>
            <person name="Bonito G."/>
            <person name="Buee M."/>
            <person name="Carver A."/>
            <person name="Chen C."/>
            <person name="Cichocki N."/>
            <person name="Clum A."/>
            <person name="Culley D."/>
            <person name="Crous P.W."/>
            <person name="Fauchery L."/>
            <person name="Girlanda M."/>
            <person name="Hayes R."/>
            <person name="Keri Z."/>
            <person name="Labutti K."/>
            <person name="Lipzen A."/>
            <person name="Lombard V."/>
            <person name="Magnuson J."/>
            <person name="Maillard F."/>
            <person name="Morin E."/>
            <person name="Murat C."/>
            <person name="Nolan M."/>
            <person name="Ohm R."/>
            <person name="Pangilinan J."/>
            <person name="Pereira M."/>
            <person name="Perotto S."/>
            <person name="Peter M."/>
            <person name="Riley R."/>
            <person name="Sitrit Y."/>
            <person name="Stielow B."/>
            <person name="Szollosi G."/>
            <person name="Zifcakova L."/>
            <person name="Stursova M."/>
            <person name="Spatafora J.W."/>
            <person name="Tedersoo L."/>
            <person name="Vaario L.-M."/>
            <person name="Yamada A."/>
            <person name="Yan M."/>
            <person name="Wang P."/>
            <person name="Xu J."/>
            <person name="Bruns T."/>
            <person name="Baldrian P."/>
            <person name="Vilgalys R."/>
            <person name="Henrissat B."/>
            <person name="Grigoriev I.V."/>
            <person name="Hibbett D."/>
            <person name="Nagy L.G."/>
            <person name="Martin F.M."/>
        </authorList>
    </citation>
    <scope>NUCLEOTIDE SEQUENCE</scope>
    <source>
        <strain evidence="1">P2</strain>
    </source>
</reference>
<sequence length="226" mass="24802">MLRAFLTALLLVVLEVTAYTFERIDKNDAALLIIDHQVGLMGIVRDYNVQDMYNNIIHHASLGKTYNLPVVITTSTDQGPNGPLLPEIVDMYPNTTIIRRGGEIDAWDNADFRAAVKATGKKQVIVGGITTDVCTMFVSLSLLEAGYTVFANADASGTFDARAADLANARMREAGVHVLPQFAVAADLQRDWRNAPGIPAFLNLLFSLVWLSTLWFLSNSSETTLR</sequence>
<comment type="caution">
    <text evidence="1">The sequence shown here is derived from an EMBL/GenBank/DDBJ whole genome shotgun (WGS) entry which is preliminary data.</text>
</comment>
<keyword evidence="1" id="KW-0378">Hydrolase</keyword>
<dbReference type="Proteomes" id="UP000886501">
    <property type="component" value="Unassembled WGS sequence"/>
</dbReference>
<keyword evidence="2" id="KW-1185">Reference proteome</keyword>
<protein>
    <submittedName>
        <fullName evidence="1">Isochorismatase family hydrolase</fullName>
    </submittedName>
</protein>
<proteinExistence type="predicted"/>
<evidence type="ECO:0000313" key="2">
    <source>
        <dbReference type="Proteomes" id="UP000886501"/>
    </source>
</evidence>
<evidence type="ECO:0000313" key="1">
    <source>
        <dbReference type="EMBL" id="KAF9653918.1"/>
    </source>
</evidence>
<name>A0ACB6ZX91_THEGA</name>
<gene>
    <name evidence="1" type="ORF">BDM02DRAFT_3125361</name>
</gene>
<organism evidence="1 2">
    <name type="scientific">Thelephora ganbajun</name>
    <name type="common">Ganba fungus</name>
    <dbReference type="NCBI Taxonomy" id="370292"/>
    <lineage>
        <taxon>Eukaryota</taxon>
        <taxon>Fungi</taxon>
        <taxon>Dikarya</taxon>
        <taxon>Basidiomycota</taxon>
        <taxon>Agaricomycotina</taxon>
        <taxon>Agaricomycetes</taxon>
        <taxon>Thelephorales</taxon>
        <taxon>Thelephoraceae</taxon>
        <taxon>Thelephora</taxon>
    </lineage>
</organism>